<dbReference type="RefSeq" id="WP_249711888.1">
    <property type="nucleotide sequence ID" value="NZ_JAMFMB010000025.1"/>
</dbReference>
<proteinExistence type="predicted"/>
<gene>
    <name evidence="1" type="ORF">M3P21_17205</name>
</gene>
<name>A0ABT0Q5X6_9RHOB</name>
<dbReference type="InterPro" id="IPR001451">
    <property type="entry name" value="Hexapep"/>
</dbReference>
<protein>
    <recommendedName>
        <fullName evidence="3">Acyltransferase</fullName>
    </recommendedName>
</protein>
<dbReference type="Gene3D" id="2.160.10.10">
    <property type="entry name" value="Hexapeptide repeat proteins"/>
    <property type="match status" value="2"/>
</dbReference>
<dbReference type="InterPro" id="IPR011004">
    <property type="entry name" value="Trimer_LpxA-like_sf"/>
</dbReference>
<dbReference type="PANTHER" id="PTHR23416:SF78">
    <property type="entry name" value="LIPOPOLYSACCHARIDE BIOSYNTHESIS O-ACETYL TRANSFERASE WBBJ-RELATED"/>
    <property type="match status" value="1"/>
</dbReference>
<comment type="caution">
    <text evidence="1">The sequence shown here is derived from an EMBL/GenBank/DDBJ whole genome shotgun (WGS) entry which is preliminary data.</text>
</comment>
<dbReference type="CDD" id="cd04647">
    <property type="entry name" value="LbH_MAT_like"/>
    <property type="match status" value="1"/>
</dbReference>
<accession>A0ABT0Q5X6</accession>
<sequence>MGRHIDGQHLTQSRDGALKSYMARIVGGARLRDLVKYELITMLLSNFPGAAGLLLRQKIYPALLGQYGKGAAISRGVTLRCPRRLSIGAGTLIDEAVSFDIKSVDATVTLGAHNQIIQGARFETGYDGHVTLGDNCFVGAYTILNGQGGLTIGDNALIGGHCHIVAGNHKFGDLTRPMNAQGFESQGIVIEDDVWLGGGVTVLDGVRIGRGSIISAGAVVTRDVAPLSIMGGVPAKLFRKRVQEDE</sequence>
<reference evidence="1" key="1">
    <citation type="submission" date="2022-05" db="EMBL/GenBank/DDBJ databases">
        <authorList>
            <person name="Park J.-S."/>
        </authorList>
    </citation>
    <scope>NUCLEOTIDE SEQUENCE</scope>
    <source>
        <strain evidence="1">2012CJ41-6</strain>
    </source>
</reference>
<dbReference type="InterPro" id="IPR051159">
    <property type="entry name" value="Hexapeptide_acetyltransf"/>
</dbReference>
<organism evidence="1 2">
    <name type="scientific">Ruegeria spongiae</name>
    <dbReference type="NCBI Taxonomy" id="2942209"/>
    <lineage>
        <taxon>Bacteria</taxon>
        <taxon>Pseudomonadati</taxon>
        <taxon>Pseudomonadota</taxon>
        <taxon>Alphaproteobacteria</taxon>
        <taxon>Rhodobacterales</taxon>
        <taxon>Roseobacteraceae</taxon>
        <taxon>Ruegeria</taxon>
    </lineage>
</organism>
<evidence type="ECO:0000313" key="1">
    <source>
        <dbReference type="EMBL" id="MCL6285269.1"/>
    </source>
</evidence>
<dbReference type="PANTHER" id="PTHR23416">
    <property type="entry name" value="SIALIC ACID SYNTHASE-RELATED"/>
    <property type="match status" value="1"/>
</dbReference>
<keyword evidence="2" id="KW-1185">Reference proteome</keyword>
<dbReference type="Pfam" id="PF14602">
    <property type="entry name" value="Hexapep_2"/>
    <property type="match status" value="1"/>
</dbReference>
<evidence type="ECO:0008006" key="3">
    <source>
        <dbReference type="Google" id="ProtNLM"/>
    </source>
</evidence>
<dbReference type="Proteomes" id="UP001203880">
    <property type="component" value="Unassembled WGS sequence"/>
</dbReference>
<dbReference type="SUPFAM" id="SSF51161">
    <property type="entry name" value="Trimeric LpxA-like enzymes"/>
    <property type="match status" value="2"/>
</dbReference>
<dbReference type="EMBL" id="JAMFMB010000025">
    <property type="protein sequence ID" value="MCL6285269.1"/>
    <property type="molecule type" value="Genomic_DNA"/>
</dbReference>
<dbReference type="Pfam" id="PF00132">
    <property type="entry name" value="Hexapep"/>
    <property type="match status" value="1"/>
</dbReference>
<evidence type="ECO:0000313" key="2">
    <source>
        <dbReference type="Proteomes" id="UP001203880"/>
    </source>
</evidence>